<dbReference type="GeneID" id="136809438"/>
<dbReference type="InterPro" id="IPR003609">
    <property type="entry name" value="Pan_app"/>
</dbReference>
<keyword evidence="1" id="KW-0812">Transmembrane</keyword>
<proteinExistence type="predicted"/>
<dbReference type="Gene3D" id="2.60.120.260">
    <property type="entry name" value="Galactose-binding domain-like"/>
    <property type="match status" value="1"/>
</dbReference>
<keyword evidence="4" id="KW-1185">Reference proteome</keyword>
<dbReference type="EnsemblMetazoa" id="CLYHEMT000900.1">
    <property type="protein sequence ID" value="CLYHEMP000900.1"/>
    <property type="gene ID" value="CLYHEMG000900"/>
</dbReference>
<keyword evidence="1" id="KW-1133">Transmembrane helix</keyword>
<reference evidence="3" key="1">
    <citation type="submission" date="2021-01" db="UniProtKB">
        <authorList>
            <consortium name="EnsemblMetazoa"/>
        </authorList>
    </citation>
    <scope>IDENTIFICATION</scope>
</reference>
<accession>A0A7M5UZM5</accession>
<sequence>MKSKTNYIFVLIYTAANICFTFGHEFNSQLVYHGHKEIGDVNVSYTYVNVVPHVGYELQLTADFIAKEINVNNGPGCAANCSQSESCASANFYGDTNTCQVLLSDRFTHYNKFVTASSTNTIHYAIKSECEFNPCINKDDLCEPNYVENTYKCLTCKQFFIKYGIECQPKNMAVGSEVGISSSVNGLNQDFSNLFDMNPETSIEISGLASEYYIWMRFPHTIRLGTIIVYIANTAGLPIGTQIYTFENERLNKRRLCNTLDETSVYNFAVGCTDRHWYTGGLELYTENTDMAIAIQEIFVLLDENIVLNQDGDSIELSENTISGAPMNSPFDGFYNNAYSTATNIQATVKVLFPKPIYVGEVLIYKESSDEMQNVNMELFDAGDTKSFYWCNMIQFAVGKSKISLQGCAASGIIPYASGIRLFTYYGGITLKEIEVYQGYNWALRQQANQITDETSKSKAWLAVDGCLECGNAETGRPSSNTYWLVKFPKKIVVNFVVVYGSGLHNCKIEVWKGAYLDSASGLVSCVSNMGDSPKNPFTSFCANVIPPSQTLSIEAPEPRAFSLQEVEVYA</sequence>
<evidence type="ECO:0000259" key="2">
    <source>
        <dbReference type="Pfam" id="PF00024"/>
    </source>
</evidence>
<name>A0A7M5UZM5_9CNID</name>
<feature type="transmembrane region" description="Helical" evidence="1">
    <location>
        <begin position="7"/>
        <end position="24"/>
    </location>
</feature>
<protein>
    <recommendedName>
        <fullName evidence="2">Apple domain-containing protein</fullName>
    </recommendedName>
</protein>
<evidence type="ECO:0000313" key="4">
    <source>
        <dbReference type="Proteomes" id="UP000594262"/>
    </source>
</evidence>
<evidence type="ECO:0000313" key="3">
    <source>
        <dbReference type="EnsemblMetazoa" id="CLYHEMP000900.1"/>
    </source>
</evidence>
<dbReference type="Pfam" id="PF00024">
    <property type="entry name" value="PAN_1"/>
    <property type="match status" value="1"/>
</dbReference>
<dbReference type="RefSeq" id="XP_066922070.1">
    <property type="nucleotide sequence ID" value="XM_067065969.1"/>
</dbReference>
<keyword evidence="1" id="KW-0472">Membrane</keyword>
<dbReference type="AlphaFoldDB" id="A0A7M5UZM5"/>
<dbReference type="SUPFAM" id="SSF57414">
    <property type="entry name" value="Hairpin loop containing domain-like"/>
    <property type="match status" value="1"/>
</dbReference>
<feature type="domain" description="Apple" evidence="2">
    <location>
        <begin position="65"/>
        <end position="124"/>
    </location>
</feature>
<dbReference type="Proteomes" id="UP000594262">
    <property type="component" value="Unplaced"/>
</dbReference>
<organism evidence="3 4">
    <name type="scientific">Clytia hemisphaerica</name>
    <dbReference type="NCBI Taxonomy" id="252671"/>
    <lineage>
        <taxon>Eukaryota</taxon>
        <taxon>Metazoa</taxon>
        <taxon>Cnidaria</taxon>
        <taxon>Hydrozoa</taxon>
        <taxon>Hydroidolina</taxon>
        <taxon>Leptothecata</taxon>
        <taxon>Obeliida</taxon>
        <taxon>Clytiidae</taxon>
        <taxon>Clytia</taxon>
    </lineage>
</organism>
<evidence type="ECO:0000256" key="1">
    <source>
        <dbReference type="SAM" id="Phobius"/>
    </source>
</evidence>